<evidence type="ECO:0000256" key="1">
    <source>
        <dbReference type="ARBA" id="ARBA00023054"/>
    </source>
</evidence>
<name>A0A3Q0FCC9_VIGRR</name>
<accession>A0A3Q0FCC9</accession>
<dbReference type="Gene3D" id="2.60.210.10">
    <property type="entry name" value="Apoptosis, Tumor Necrosis Factor Receptor Associated Protein 2, Chain A"/>
    <property type="match status" value="2"/>
</dbReference>
<dbReference type="Pfam" id="PF22486">
    <property type="entry name" value="MATH_2"/>
    <property type="match status" value="1"/>
</dbReference>
<dbReference type="AlphaFoldDB" id="A0A3Q0FCC9"/>
<dbReference type="PANTHER" id="PTHR46236">
    <property type="entry name" value="TRAF-LIKE SUPERFAMILY PROTEIN"/>
    <property type="match status" value="1"/>
</dbReference>
<sequence length="286" mass="33495">MENPQNRKDKVFEKFTWTITNFSTIDSKKLSSDTFYLDGHKWKITIYPKANKGKSLSIYLDHRCSFTLEQYYSGYRSYISLDELWNSSLGFIVNDTCIIEVHILVEDEKQIDESLRNIDNKLGELGDFKGIGKVKRDFIPLLEEVCSRYPSLIKNKKRKSQEFIEWAFTALGRVLHFLNTKKVRDMDHNACRYLQSLWEEVEIFGFDLSWLKPHVQSALDMETRVEKVLAMKRLEENVTQKLAILEMESKDSEMIEAKVDLVAARIDLEESFEQFDLDAELGYGKL</sequence>
<feature type="domain" description="MATH" evidence="2">
    <location>
        <begin position="12"/>
        <end position="60"/>
    </location>
</feature>
<gene>
    <name evidence="4" type="primary">LOC106770055</name>
</gene>
<dbReference type="InterPro" id="IPR008974">
    <property type="entry name" value="TRAF-like"/>
</dbReference>
<dbReference type="InterPro" id="IPR002083">
    <property type="entry name" value="MATH/TRAF_dom"/>
</dbReference>
<dbReference type="InterPro" id="IPR050804">
    <property type="entry name" value="MCC"/>
</dbReference>
<evidence type="ECO:0000313" key="3">
    <source>
        <dbReference type="Proteomes" id="UP000087766"/>
    </source>
</evidence>
<dbReference type="SUPFAM" id="SSF49599">
    <property type="entry name" value="TRAF domain-like"/>
    <property type="match status" value="1"/>
</dbReference>
<reference evidence="3" key="1">
    <citation type="journal article" date="2014" name="Nat. Commun.">
        <title>Genome sequence of mungbean and insights into evolution within Vigna species.</title>
        <authorList>
            <person name="Kang Y.J."/>
            <person name="Kim S.K."/>
            <person name="Kim M.Y."/>
            <person name="Lestari P."/>
            <person name="Kim K.H."/>
            <person name="Ha B.K."/>
            <person name="Jun T.H."/>
            <person name="Hwang W.J."/>
            <person name="Lee T."/>
            <person name="Lee J."/>
            <person name="Shim S."/>
            <person name="Yoon M.Y."/>
            <person name="Jang Y.E."/>
            <person name="Han K.S."/>
            <person name="Taeprayoon P."/>
            <person name="Yoon N."/>
            <person name="Somta P."/>
            <person name="Tanya P."/>
            <person name="Kim K.S."/>
            <person name="Gwag J.G."/>
            <person name="Moon J.K."/>
            <person name="Lee Y.H."/>
            <person name="Park B.S."/>
            <person name="Bombarely A."/>
            <person name="Doyle J.J."/>
            <person name="Jackson S.A."/>
            <person name="Schafleitner R."/>
            <person name="Srinives P."/>
            <person name="Varshney R.K."/>
            <person name="Lee S.H."/>
        </authorList>
    </citation>
    <scope>NUCLEOTIDE SEQUENCE [LARGE SCALE GENOMIC DNA]</scope>
    <source>
        <strain evidence="3">cv. VC1973A</strain>
    </source>
</reference>
<dbReference type="STRING" id="3916.A0A3Q0FCC9"/>
<dbReference type="KEGG" id="vra:106770055"/>
<keyword evidence="1" id="KW-0175">Coiled coil</keyword>
<organism evidence="3 4">
    <name type="scientific">Vigna radiata var. radiata</name>
    <name type="common">Mung bean</name>
    <name type="synonym">Phaseolus aureus</name>
    <dbReference type="NCBI Taxonomy" id="3916"/>
    <lineage>
        <taxon>Eukaryota</taxon>
        <taxon>Viridiplantae</taxon>
        <taxon>Streptophyta</taxon>
        <taxon>Embryophyta</taxon>
        <taxon>Tracheophyta</taxon>
        <taxon>Spermatophyta</taxon>
        <taxon>Magnoliopsida</taxon>
        <taxon>eudicotyledons</taxon>
        <taxon>Gunneridae</taxon>
        <taxon>Pentapetalae</taxon>
        <taxon>rosids</taxon>
        <taxon>fabids</taxon>
        <taxon>Fabales</taxon>
        <taxon>Fabaceae</taxon>
        <taxon>Papilionoideae</taxon>
        <taxon>50 kb inversion clade</taxon>
        <taxon>NPAAA clade</taxon>
        <taxon>indigoferoid/millettioid clade</taxon>
        <taxon>Phaseoleae</taxon>
        <taxon>Vigna</taxon>
    </lineage>
</organism>
<dbReference type="Proteomes" id="UP000087766">
    <property type="component" value="Chromosome 8"/>
</dbReference>
<reference evidence="4" key="2">
    <citation type="submission" date="2025-08" db="UniProtKB">
        <authorList>
            <consortium name="RefSeq"/>
        </authorList>
    </citation>
    <scope>IDENTIFICATION</scope>
    <source>
        <tissue evidence="4">Leaf</tissue>
    </source>
</reference>
<keyword evidence="3" id="KW-1185">Reference proteome</keyword>
<evidence type="ECO:0000259" key="2">
    <source>
        <dbReference type="PROSITE" id="PS50144"/>
    </source>
</evidence>
<dbReference type="GeneID" id="106770055"/>
<dbReference type="PROSITE" id="PS50144">
    <property type="entry name" value="MATH"/>
    <property type="match status" value="1"/>
</dbReference>
<protein>
    <submittedName>
        <fullName evidence="4">MATH domain and coiled-coil domain-containing protein At3g58250-like</fullName>
    </submittedName>
</protein>
<dbReference type="CDD" id="cd00121">
    <property type="entry name" value="MATH"/>
    <property type="match status" value="1"/>
</dbReference>
<evidence type="ECO:0000313" key="4">
    <source>
        <dbReference type="RefSeq" id="XP_022640274.1"/>
    </source>
</evidence>
<dbReference type="PANTHER" id="PTHR46236:SF35">
    <property type="entry name" value="MATH DOMAIN-CONTAINING PROTEIN"/>
    <property type="match status" value="1"/>
</dbReference>
<proteinExistence type="predicted"/>
<dbReference type="RefSeq" id="XP_022640274.1">
    <property type="nucleotide sequence ID" value="XM_022784553.1"/>
</dbReference>
<dbReference type="OrthoDB" id="2116871at2759"/>